<dbReference type="STRING" id="1227497.C491_00837"/>
<evidence type="ECO:0000313" key="4">
    <source>
        <dbReference type="Proteomes" id="UP000011688"/>
    </source>
</evidence>
<gene>
    <name evidence="3" type="ORF">C491_00837</name>
</gene>
<proteinExistence type="inferred from homology"/>
<evidence type="ECO:0000256" key="1">
    <source>
        <dbReference type="ARBA" id="ARBA00008791"/>
    </source>
</evidence>
<accession>L9XHY7</accession>
<dbReference type="Pfam" id="PF00582">
    <property type="entry name" value="Usp"/>
    <property type="match status" value="2"/>
</dbReference>
<keyword evidence="4" id="KW-1185">Reference proteome</keyword>
<dbReference type="Proteomes" id="UP000011688">
    <property type="component" value="Unassembled WGS sequence"/>
</dbReference>
<feature type="domain" description="UspA" evidence="2">
    <location>
        <begin position="149"/>
        <end position="271"/>
    </location>
</feature>
<reference evidence="3 4" key="1">
    <citation type="journal article" date="2014" name="PLoS Genet.">
        <title>Phylogenetically driven sequencing of extremely halophilic archaea reveals strategies for static and dynamic osmo-response.</title>
        <authorList>
            <person name="Becker E.A."/>
            <person name="Seitzer P.M."/>
            <person name="Tritt A."/>
            <person name="Larsen D."/>
            <person name="Krusor M."/>
            <person name="Yao A.I."/>
            <person name="Wu D."/>
            <person name="Madern D."/>
            <person name="Eisen J.A."/>
            <person name="Darling A.E."/>
            <person name="Facciotti M.T."/>
        </authorList>
    </citation>
    <scope>NUCLEOTIDE SEQUENCE [LARGE SCALE GENOMIC DNA]</scope>
    <source>
        <strain evidence="3 4">DSM 10524</strain>
    </source>
</reference>
<evidence type="ECO:0000313" key="3">
    <source>
        <dbReference type="EMBL" id="ELY61359.1"/>
    </source>
</evidence>
<comment type="caution">
    <text evidence="3">The sequence shown here is derived from an EMBL/GenBank/DDBJ whole genome shotgun (WGS) entry which is preliminary data.</text>
</comment>
<comment type="similarity">
    <text evidence="1">Belongs to the universal stress protein A family.</text>
</comment>
<dbReference type="AlphaFoldDB" id="L9XHY7"/>
<evidence type="ECO:0000259" key="2">
    <source>
        <dbReference type="Pfam" id="PF00582"/>
    </source>
</evidence>
<dbReference type="SUPFAM" id="SSF52402">
    <property type="entry name" value="Adenine nucleotide alpha hydrolases-like"/>
    <property type="match status" value="2"/>
</dbReference>
<sequence>MGEQYTILVALSNPAAVEQLLRTASDLATRHDGRIHAIAIEHKPVNSPFLLFSDDYISAEYAEESTQLLERAEGVSDVPITTDLRVGSDVPGAIRDVVDEVGADVLLMGWRERASTADAVLGTSVDPVLRRPPCDVLVERMGTVADGVDTVLVPTVGGPHAGLASDVAAAIAAMNGARVTVLSVMTDEGPMADRATAQRRLRRAAASFPAVPVDQRLVDAPSSTTGILEAAADHDLIVLGATGTGLVRPPVIGSVADAVGREAECPVIIAKCRAESRLDRLLERVGSLPESIRASPEGGRRRR</sequence>
<dbReference type="eggNOG" id="arCOG00449">
    <property type="taxonomic scope" value="Archaea"/>
</dbReference>
<dbReference type="InterPro" id="IPR006016">
    <property type="entry name" value="UspA"/>
</dbReference>
<organism evidence="3 4">
    <name type="scientific">Natronococcus amylolyticus DSM 10524</name>
    <dbReference type="NCBI Taxonomy" id="1227497"/>
    <lineage>
        <taxon>Archaea</taxon>
        <taxon>Methanobacteriati</taxon>
        <taxon>Methanobacteriota</taxon>
        <taxon>Stenosarchaea group</taxon>
        <taxon>Halobacteria</taxon>
        <taxon>Halobacteriales</taxon>
        <taxon>Natrialbaceae</taxon>
        <taxon>Natronococcus</taxon>
    </lineage>
</organism>
<dbReference type="PANTHER" id="PTHR46268:SF6">
    <property type="entry name" value="UNIVERSAL STRESS PROTEIN UP12"/>
    <property type="match status" value="1"/>
</dbReference>
<dbReference type="RefSeq" id="WP_005553025.1">
    <property type="nucleotide sequence ID" value="NZ_AOIB01000005.1"/>
</dbReference>
<dbReference type="OrthoDB" id="43026at2157"/>
<dbReference type="PRINTS" id="PR01438">
    <property type="entry name" value="UNVRSLSTRESS"/>
</dbReference>
<feature type="domain" description="UspA" evidence="2">
    <location>
        <begin position="6"/>
        <end position="138"/>
    </location>
</feature>
<dbReference type="PANTHER" id="PTHR46268">
    <property type="entry name" value="STRESS RESPONSE PROTEIN NHAX"/>
    <property type="match status" value="1"/>
</dbReference>
<name>L9XHY7_9EURY</name>
<dbReference type="EMBL" id="AOIB01000005">
    <property type="protein sequence ID" value="ELY61359.1"/>
    <property type="molecule type" value="Genomic_DNA"/>
</dbReference>
<protein>
    <submittedName>
        <fullName evidence="3">Amino acid transporter</fullName>
    </submittedName>
</protein>
<dbReference type="Gene3D" id="3.40.50.12370">
    <property type="match status" value="1"/>
</dbReference>
<dbReference type="CDD" id="cd00293">
    <property type="entry name" value="USP-like"/>
    <property type="match status" value="2"/>
</dbReference>
<dbReference type="InterPro" id="IPR006015">
    <property type="entry name" value="Universal_stress_UspA"/>
</dbReference>